<keyword evidence="2" id="KW-1185">Reference proteome</keyword>
<reference evidence="1 2" key="1">
    <citation type="submission" date="2022-06" db="EMBL/GenBank/DDBJ databases">
        <title>Acetobacer genomes from food samples.</title>
        <authorList>
            <person name="Sombolestani A."/>
        </authorList>
    </citation>
    <scope>NUCLEOTIDE SEQUENCE [LARGE SCALE GENOMIC DNA]</scope>
    <source>
        <strain evidence="1 2">R-83285</strain>
    </source>
</reference>
<evidence type="ECO:0000313" key="1">
    <source>
        <dbReference type="EMBL" id="MCP1257852.1"/>
    </source>
</evidence>
<comment type="caution">
    <text evidence="1">The sequence shown here is derived from an EMBL/GenBank/DDBJ whole genome shotgun (WGS) entry which is preliminary data.</text>
</comment>
<dbReference type="Proteomes" id="UP001523528">
    <property type="component" value="Unassembled WGS sequence"/>
</dbReference>
<dbReference type="SUPFAM" id="SSF47336">
    <property type="entry name" value="ACP-like"/>
    <property type="match status" value="1"/>
</dbReference>
<protein>
    <submittedName>
        <fullName evidence="1">Acyl carrier protein</fullName>
    </submittedName>
</protein>
<dbReference type="EMBL" id="JAMYZZ010000004">
    <property type="protein sequence ID" value="MCP1257852.1"/>
    <property type="molecule type" value="Genomic_DNA"/>
</dbReference>
<gene>
    <name evidence="1" type="ORF">NKW50_04510</name>
</gene>
<accession>A0ABT1EY20</accession>
<organism evidence="1 2">
    <name type="scientific">Acetobacter lambici</name>
    <dbReference type="NCBI Taxonomy" id="1332824"/>
    <lineage>
        <taxon>Bacteria</taxon>
        <taxon>Pseudomonadati</taxon>
        <taxon>Pseudomonadota</taxon>
        <taxon>Alphaproteobacteria</taxon>
        <taxon>Acetobacterales</taxon>
        <taxon>Acetobacteraceae</taxon>
        <taxon>Acetobacter</taxon>
    </lineage>
</organism>
<dbReference type="RefSeq" id="WP_165991395.1">
    <property type="nucleotide sequence ID" value="NZ_JAMYZY010000004.1"/>
</dbReference>
<sequence length="77" mass="8294">MTKAEFLEELAVVLDVPEGSLKGPEVLEELPEWDSLAVISFIALVDDKFNHVVSGDSLAKAVTIDDLVRLAKIDTAG</sequence>
<evidence type="ECO:0000313" key="2">
    <source>
        <dbReference type="Proteomes" id="UP001523528"/>
    </source>
</evidence>
<name>A0ABT1EY20_9PROT</name>
<proteinExistence type="predicted"/>
<dbReference type="InterPro" id="IPR036736">
    <property type="entry name" value="ACP-like_sf"/>
</dbReference>
<dbReference type="Gene3D" id="1.10.1200.10">
    <property type="entry name" value="ACP-like"/>
    <property type="match status" value="1"/>
</dbReference>